<dbReference type="OrthoDB" id="280278at2"/>
<dbReference type="Proteomes" id="UP000010816">
    <property type="component" value="Chromosome"/>
</dbReference>
<evidence type="ECO:0000313" key="1">
    <source>
        <dbReference type="EMBL" id="AGA92201.1"/>
    </source>
</evidence>
<evidence type="ECO:0008006" key="3">
    <source>
        <dbReference type="Google" id="ProtNLM"/>
    </source>
</evidence>
<proteinExistence type="predicted"/>
<dbReference type="HOGENOM" id="CLU_2921352_0_0_6"/>
<keyword evidence="2" id="KW-1185">Reference proteome</keyword>
<name>L0H1T6_9GAMM</name>
<dbReference type="AlphaFoldDB" id="L0H1T6"/>
<dbReference type="KEGG" id="tmb:Thimo_3544"/>
<accession>L0H1T6</accession>
<reference evidence="1 2" key="1">
    <citation type="submission" date="2011-09" db="EMBL/GenBank/DDBJ databases">
        <title>Complete sequence of chromosome of Thioflavicoccus mobilis 8321.</title>
        <authorList>
            <consortium name="US DOE Joint Genome Institute"/>
            <person name="Lucas S."/>
            <person name="Han J."/>
            <person name="Lapidus A."/>
            <person name="Cheng J.-F."/>
            <person name="Goodwin L."/>
            <person name="Pitluck S."/>
            <person name="Peters L."/>
            <person name="Ovchinnikova G."/>
            <person name="Lu M."/>
            <person name="Detter J.C."/>
            <person name="Han C."/>
            <person name="Tapia R."/>
            <person name="Land M."/>
            <person name="Hauser L."/>
            <person name="Kyrpides N."/>
            <person name="Ivanova N."/>
            <person name="Pagani I."/>
            <person name="Vogl K."/>
            <person name="Liu Z."/>
            <person name="Imhoff J."/>
            <person name="Thiel V."/>
            <person name="Frigaard N.-U."/>
            <person name="Bryant D."/>
            <person name="Woyke T."/>
        </authorList>
    </citation>
    <scope>NUCLEOTIDE SEQUENCE [LARGE SCALE GENOMIC DNA]</scope>
    <source>
        <strain evidence="1 2">8321</strain>
    </source>
</reference>
<evidence type="ECO:0000313" key="2">
    <source>
        <dbReference type="Proteomes" id="UP000010816"/>
    </source>
</evidence>
<dbReference type="STRING" id="765912.Thimo_3544"/>
<dbReference type="EMBL" id="CP003051">
    <property type="protein sequence ID" value="AGA92201.1"/>
    <property type="molecule type" value="Genomic_DNA"/>
</dbReference>
<protein>
    <recommendedName>
        <fullName evidence="3">Ferredoxin</fullName>
    </recommendedName>
</protein>
<dbReference type="eggNOG" id="ENOG5032IH0">
    <property type="taxonomic scope" value="Bacteria"/>
</dbReference>
<gene>
    <name evidence="1" type="ORF">Thimo_3544</name>
</gene>
<organism evidence="1 2">
    <name type="scientific">Thioflavicoccus mobilis 8321</name>
    <dbReference type="NCBI Taxonomy" id="765912"/>
    <lineage>
        <taxon>Bacteria</taxon>
        <taxon>Pseudomonadati</taxon>
        <taxon>Pseudomonadota</taxon>
        <taxon>Gammaproteobacteria</taxon>
        <taxon>Chromatiales</taxon>
        <taxon>Chromatiaceae</taxon>
        <taxon>Thioflavicoccus</taxon>
    </lineage>
</organism>
<dbReference type="RefSeq" id="WP_015282326.1">
    <property type="nucleotide sequence ID" value="NC_019940.1"/>
</dbReference>
<sequence>MAQQRRHDMGAGGTCFCPKCDYRAAHRRGVPCQDERCPRCGAKLLREGSYHDQLLQEKRARAGLR</sequence>